<dbReference type="Pfam" id="PF13540">
    <property type="entry name" value="RCC1_2"/>
    <property type="match status" value="1"/>
</dbReference>
<dbReference type="OrthoDB" id="5370059at2759"/>
<dbReference type="Gene3D" id="2.130.10.30">
    <property type="entry name" value="Regulator of chromosome condensation 1/beta-lactamase-inhibitor protein II"/>
    <property type="match status" value="1"/>
</dbReference>
<dbReference type="SUPFAM" id="SSF50985">
    <property type="entry name" value="RCC1/BLIP-II"/>
    <property type="match status" value="1"/>
</dbReference>
<name>A0A367LFM9_9HYPO</name>
<dbReference type="PANTHER" id="PTHR22870">
    <property type="entry name" value="REGULATOR OF CHROMOSOME CONDENSATION"/>
    <property type="match status" value="1"/>
</dbReference>
<dbReference type="Proteomes" id="UP000253664">
    <property type="component" value="Unassembled WGS sequence"/>
</dbReference>
<proteinExistence type="predicted"/>
<reference evidence="3 4" key="1">
    <citation type="journal article" date="2015" name="BMC Genomics">
        <title>Insights from the genome of Ophiocordyceps polyrhachis-furcata to pathogenicity and host specificity in insect fungi.</title>
        <authorList>
            <person name="Wichadakul D."/>
            <person name="Kobmoo N."/>
            <person name="Ingsriswang S."/>
            <person name="Tangphatsornruang S."/>
            <person name="Chantasingh D."/>
            <person name="Luangsa-ard J.J."/>
            <person name="Eurwilaichitr L."/>
        </authorList>
    </citation>
    <scope>NUCLEOTIDE SEQUENCE [LARGE SCALE GENOMIC DNA]</scope>
    <source>
        <strain evidence="3 4">BCC 54312</strain>
    </source>
</reference>
<sequence length="323" mass="34439">MGEGTARCERMALFAAGFNACGQLYLDVDTSRVEPEDLHSFTLILGGESIERPVARLSYTFVRLDGRLRMAGIGPDDEDVQEAASLFAEAANGEILVVQRESPLKSSKEAPGRPLLKYASFAAWRAGDVQQSWTPPSPVQTIAAYDTGFVILHQDGTVATSGDARFENCLGRHVTEQSPATKPGIVTDLSDLGELVKHVSASGYTLAALTESGAMYVWGLPPRGLKNRPGAFSTLDRVPNYVEIGNDKDVQDMAVGDSHALVLTTDGSIYVTGSNENGQLGLGKTARDELESWTNIAFQPPSGHRVVAVAAGPRSSFILTAAV</sequence>
<gene>
    <name evidence="3" type="ORF">L249_0365</name>
</gene>
<protein>
    <submittedName>
        <fullName evidence="3">Uncharacterized protein</fullName>
    </submittedName>
</protein>
<dbReference type="PANTHER" id="PTHR22870:SF466">
    <property type="entry name" value="ANKYRIN REPEAT-CONTAINING PROTEIN"/>
    <property type="match status" value="1"/>
</dbReference>
<dbReference type="InterPro" id="IPR009091">
    <property type="entry name" value="RCC1/BLIP-II"/>
</dbReference>
<evidence type="ECO:0000313" key="4">
    <source>
        <dbReference type="Proteomes" id="UP000253664"/>
    </source>
</evidence>
<dbReference type="PROSITE" id="PS50012">
    <property type="entry name" value="RCC1_3"/>
    <property type="match status" value="2"/>
</dbReference>
<dbReference type="InterPro" id="IPR000408">
    <property type="entry name" value="Reg_chr_condens"/>
</dbReference>
<dbReference type="STRING" id="1330021.A0A367LFM9"/>
<evidence type="ECO:0000313" key="3">
    <source>
        <dbReference type="EMBL" id="RCI13197.1"/>
    </source>
</evidence>
<dbReference type="AlphaFoldDB" id="A0A367LFM9"/>
<accession>A0A367LFM9</accession>
<comment type="caution">
    <text evidence="3">The sequence shown here is derived from an EMBL/GenBank/DDBJ whole genome shotgun (WGS) entry which is preliminary data.</text>
</comment>
<evidence type="ECO:0000256" key="2">
    <source>
        <dbReference type="PROSITE-ProRule" id="PRU00235"/>
    </source>
</evidence>
<dbReference type="InterPro" id="IPR051210">
    <property type="entry name" value="Ub_ligase/GEF_domain"/>
</dbReference>
<dbReference type="EMBL" id="LKCN02000007">
    <property type="protein sequence ID" value="RCI13197.1"/>
    <property type="molecule type" value="Genomic_DNA"/>
</dbReference>
<feature type="repeat" description="RCC1" evidence="2">
    <location>
        <begin position="267"/>
        <end position="322"/>
    </location>
</feature>
<keyword evidence="4" id="KW-1185">Reference proteome</keyword>
<keyword evidence="1" id="KW-0677">Repeat</keyword>
<organism evidence="3 4">
    <name type="scientific">Ophiocordyceps polyrhachis-furcata BCC 54312</name>
    <dbReference type="NCBI Taxonomy" id="1330021"/>
    <lineage>
        <taxon>Eukaryota</taxon>
        <taxon>Fungi</taxon>
        <taxon>Dikarya</taxon>
        <taxon>Ascomycota</taxon>
        <taxon>Pezizomycotina</taxon>
        <taxon>Sordariomycetes</taxon>
        <taxon>Hypocreomycetidae</taxon>
        <taxon>Hypocreales</taxon>
        <taxon>Ophiocordycipitaceae</taxon>
        <taxon>Ophiocordyceps</taxon>
    </lineage>
</organism>
<feature type="repeat" description="RCC1" evidence="2">
    <location>
        <begin position="213"/>
        <end position="266"/>
    </location>
</feature>
<evidence type="ECO:0000256" key="1">
    <source>
        <dbReference type="ARBA" id="ARBA00022737"/>
    </source>
</evidence>